<dbReference type="Gene3D" id="3.40.50.2300">
    <property type="match status" value="1"/>
</dbReference>
<evidence type="ECO:0000256" key="2">
    <source>
        <dbReference type="ARBA" id="ARBA00023125"/>
    </source>
</evidence>
<dbReference type="InterPro" id="IPR011006">
    <property type="entry name" value="CheY-like_superfamily"/>
</dbReference>
<reference evidence="7" key="1">
    <citation type="submission" date="2016-01" db="EMBL/GenBank/DDBJ databases">
        <authorList>
            <person name="Peeters C."/>
        </authorList>
    </citation>
    <scope>NUCLEOTIDE SEQUENCE [LARGE SCALE GENOMIC DNA]</scope>
</reference>
<dbReference type="PRINTS" id="PR00038">
    <property type="entry name" value="HTHLUXR"/>
</dbReference>
<dbReference type="InterPro" id="IPR001789">
    <property type="entry name" value="Sig_transdc_resp-reg_receiver"/>
</dbReference>
<dbReference type="PROSITE" id="PS50043">
    <property type="entry name" value="HTH_LUXR_2"/>
    <property type="match status" value="1"/>
</dbReference>
<dbReference type="InterPro" id="IPR039420">
    <property type="entry name" value="WalR-like"/>
</dbReference>
<keyword evidence="1 3" id="KW-0597">Phosphoprotein</keyword>
<evidence type="ECO:0000259" key="4">
    <source>
        <dbReference type="PROSITE" id="PS50043"/>
    </source>
</evidence>
<dbReference type="CDD" id="cd17535">
    <property type="entry name" value="REC_NarL-like"/>
    <property type="match status" value="1"/>
</dbReference>
<dbReference type="InterPro" id="IPR036388">
    <property type="entry name" value="WH-like_DNA-bd_sf"/>
</dbReference>
<accession>A0A158GGR3</accession>
<dbReference type="PANTHER" id="PTHR43214:SF17">
    <property type="entry name" value="TRANSCRIPTIONAL REGULATORY PROTEIN RCSB"/>
    <property type="match status" value="1"/>
</dbReference>
<dbReference type="SUPFAM" id="SSF46894">
    <property type="entry name" value="C-terminal effector domain of the bipartite response regulators"/>
    <property type="match status" value="1"/>
</dbReference>
<feature type="domain" description="Response regulatory" evidence="5">
    <location>
        <begin position="28"/>
        <end position="149"/>
    </location>
</feature>
<keyword evidence="2" id="KW-0238">DNA-binding</keyword>
<sequence length="240" mass="26488">MSSVSVFDSKYDALHSGQPMNGQTNKVRIIIADDHPIVLLALADQFSKLPGYEIVATVHSGKELIRVLERTPVDLIITDLVMQGDEEAELDGLRLVSMLRRSHPEVPIVIVTMTTSGGMFHELCKLGVAAIVSKEEPAHELAQMSLRAMSKTETLISPKIEHRLAREGSTTRDLAREQPLSPRELEVVRLFAQGLSVTEIARTLNRSVPTIATQKRSAMRKLHVDNHVDLVKYAAKTGLA</sequence>
<dbReference type="Proteomes" id="UP000054740">
    <property type="component" value="Unassembled WGS sequence"/>
</dbReference>
<dbReference type="EMBL" id="FCNY02000004">
    <property type="protein sequence ID" value="SAL31097.1"/>
    <property type="molecule type" value="Genomic_DNA"/>
</dbReference>
<dbReference type="InterPro" id="IPR058245">
    <property type="entry name" value="NreC/VraR/RcsB-like_REC"/>
</dbReference>
<dbReference type="InterPro" id="IPR016032">
    <property type="entry name" value="Sig_transdc_resp-reg_C-effctor"/>
</dbReference>
<dbReference type="Gene3D" id="1.10.10.10">
    <property type="entry name" value="Winged helix-like DNA-binding domain superfamily/Winged helix DNA-binding domain"/>
    <property type="match status" value="1"/>
</dbReference>
<dbReference type="InterPro" id="IPR000792">
    <property type="entry name" value="Tscrpt_reg_LuxR_C"/>
</dbReference>
<evidence type="ECO:0000256" key="1">
    <source>
        <dbReference type="ARBA" id="ARBA00022553"/>
    </source>
</evidence>
<dbReference type="PANTHER" id="PTHR43214">
    <property type="entry name" value="TWO-COMPONENT RESPONSE REGULATOR"/>
    <property type="match status" value="1"/>
</dbReference>
<feature type="modified residue" description="4-aspartylphosphate" evidence="3">
    <location>
        <position position="79"/>
    </location>
</feature>
<evidence type="ECO:0000313" key="7">
    <source>
        <dbReference type="Proteomes" id="UP000054740"/>
    </source>
</evidence>
<keyword evidence="7" id="KW-1185">Reference proteome</keyword>
<dbReference type="CDD" id="cd06170">
    <property type="entry name" value="LuxR_C_like"/>
    <property type="match status" value="1"/>
</dbReference>
<proteinExistence type="predicted"/>
<dbReference type="SMART" id="SM00448">
    <property type="entry name" value="REC"/>
    <property type="match status" value="1"/>
</dbReference>
<organism evidence="6 7">
    <name type="scientific">Caballeronia cordobensis</name>
    <name type="common">Burkholderia cordobensis</name>
    <dbReference type="NCBI Taxonomy" id="1353886"/>
    <lineage>
        <taxon>Bacteria</taxon>
        <taxon>Pseudomonadati</taxon>
        <taxon>Pseudomonadota</taxon>
        <taxon>Betaproteobacteria</taxon>
        <taxon>Burkholderiales</taxon>
        <taxon>Burkholderiaceae</taxon>
        <taxon>Caballeronia</taxon>
    </lineage>
</organism>
<dbReference type="Pfam" id="PF00196">
    <property type="entry name" value="GerE"/>
    <property type="match status" value="1"/>
</dbReference>
<dbReference type="SUPFAM" id="SSF52172">
    <property type="entry name" value="CheY-like"/>
    <property type="match status" value="1"/>
</dbReference>
<evidence type="ECO:0000313" key="6">
    <source>
        <dbReference type="EMBL" id="SAL31097.1"/>
    </source>
</evidence>
<gene>
    <name evidence="6" type="ORF">AWB70_01964</name>
</gene>
<name>A0A158GGR3_CABCO</name>
<dbReference type="GO" id="GO:0000160">
    <property type="term" value="P:phosphorelay signal transduction system"/>
    <property type="evidence" value="ECO:0007669"/>
    <property type="project" value="InterPro"/>
</dbReference>
<protein>
    <submittedName>
        <fullName evidence="6">Two-component system, response regulator</fullName>
    </submittedName>
</protein>
<evidence type="ECO:0000256" key="3">
    <source>
        <dbReference type="PROSITE-ProRule" id="PRU00169"/>
    </source>
</evidence>
<dbReference type="Pfam" id="PF00072">
    <property type="entry name" value="Response_reg"/>
    <property type="match status" value="1"/>
</dbReference>
<feature type="domain" description="HTH luxR-type" evidence="4">
    <location>
        <begin position="173"/>
        <end position="238"/>
    </location>
</feature>
<dbReference type="AlphaFoldDB" id="A0A158GGR3"/>
<dbReference type="PROSITE" id="PS00622">
    <property type="entry name" value="HTH_LUXR_1"/>
    <property type="match status" value="1"/>
</dbReference>
<dbReference type="GO" id="GO:0006355">
    <property type="term" value="P:regulation of DNA-templated transcription"/>
    <property type="evidence" value="ECO:0007669"/>
    <property type="project" value="InterPro"/>
</dbReference>
<dbReference type="SMART" id="SM00421">
    <property type="entry name" value="HTH_LUXR"/>
    <property type="match status" value="1"/>
</dbReference>
<dbReference type="GO" id="GO:0003677">
    <property type="term" value="F:DNA binding"/>
    <property type="evidence" value="ECO:0007669"/>
    <property type="project" value="UniProtKB-KW"/>
</dbReference>
<dbReference type="PROSITE" id="PS50110">
    <property type="entry name" value="RESPONSE_REGULATORY"/>
    <property type="match status" value="1"/>
</dbReference>
<evidence type="ECO:0000259" key="5">
    <source>
        <dbReference type="PROSITE" id="PS50110"/>
    </source>
</evidence>